<dbReference type="InterPro" id="IPR036273">
    <property type="entry name" value="CRAL/TRIO_N_dom_sf"/>
</dbReference>
<dbReference type="InterPro" id="IPR036865">
    <property type="entry name" value="CRAL-TRIO_dom_sf"/>
</dbReference>
<dbReference type="AlphaFoldDB" id="A0A2L2YIJ9"/>
<dbReference type="PANTHER" id="PTHR10174:SF130">
    <property type="entry name" value="ALPHA-TOCOPHEROL TRANSFER PROTEIN-LIKE"/>
    <property type="match status" value="1"/>
</dbReference>
<dbReference type="EMBL" id="IAAA01024367">
    <property type="protein sequence ID" value="LAA07939.1"/>
    <property type="molecule type" value="mRNA"/>
</dbReference>
<dbReference type="SUPFAM" id="SSF52087">
    <property type="entry name" value="CRAL/TRIO domain"/>
    <property type="match status" value="1"/>
</dbReference>
<dbReference type="CDD" id="cd00170">
    <property type="entry name" value="SEC14"/>
    <property type="match status" value="1"/>
</dbReference>
<accession>A0A2L2YIJ9</accession>
<dbReference type="PANTHER" id="PTHR10174">
    <property type="entry name" value="ALPHA-TOCOPHEROL TRANSFER PROTEIN-RELATED"/>
    <property type="match status" value="1"/>
</dbReference>
<dbReference type="Gene3D" id="1.10.8.20">
    <property type="entry name" value="N-terminal domain of phosphatidylinositol transfer protein sec14p"/>
    <property type="match status" value="1"/>
</dbReference>
<dbReference type="InterPro" id="IPR011074">
    <property type="entry name" value="CRAL/TRIO_N_dom"/>
</dbReference>
<dbReference type="Gene3D" id="3.40.525.10">
    <property type="entry name" value="CRAL-TRIO lipid binding domain"/>
    <property type="match status" value="1"/>
</dbReference>
<evidence type="ECO:0000259" key="1">
    <source>
        <dbReference type="PROSITE" id="PS50191"/>
    </source>
</evidence>
<dbReference type="GO" id="GO:0016020">
    <property type="term" value="C:membrane"/>
    <property type="evidence" value="ECO:0007669"/>
    <property type="project" value="TreeGrafter"/>
</dbReference>
<dbReference type="Gene3D" id="1.20.5.1200">
    <property type="entry name" value="Alpha-tocopherol transfer"/>
    <property type="match status" value="1"/>
</dbReference>
<dbReference type="SMART" id="SM00516">
    <property type="entry name" value="SEC14"/>
    <property type="match status" value="1"/>
</dbReference>
<dbReference type="SUPFAM" id="SSF46938">
    <property type="entry name" value="CRAL/TRIO N-terminal domain"/>
    <property type="match status" value="1"/>
</dbReference>
<reference evidence="2" key="1">
    <citation type="journal article" date="2016" name="Mol. Ecol. Resour.">
        <title>Evaluation of the impact of RNA preservation methods of spiders for de novo transcriptome assembly.</title>
        <authorList>
            <person name="Kono N."/>
            <person name="Nakamura H."/>
            <person name="Ito Y."/>
            <person name="Tomita M."/>
            <person name="Arakawa K."/>
        </authorList>
    </citation>
    <scope>NUCLEOTIDE SEQUENCE</scope>
    <source>
        <tissue evidence="2">Whole body</tissue>
    </source>
</reference>
<evidence type="ECO:0000313" key="2">
    <source>
        <dbReference type="EMBL" id="LAA07939.1"/>
    </source>
</evidence>
<dbReference type="InterPro" id="IPR001251">
    <property type="entry name" value="CRAL-TRIO_dom"/>
</dbReference>
<dbReference type="PRINTS" id="PR00180">
    <property type="entry name" value="CRETINALDHBP"/>
</dbReference>
<protein>
    <submittedName>
        <fullName evidence="2">Alpha-tocopherol transfer protein-like protein</fullName>
    </submittedName>
</protein>
<dbReference type="GO" id="GO:1902936">
    <property type="term" value="F:phosphatidylinositol bisphosphate binding"/>
    <property type="evidence" value="ECO:0007669"/>
    <property type="project" value="TreeGrafter"/>
</dbReference>
<dbReference type="PROSITE" id="PS50191">
    <property type="entry name" value="CRAL_TRIO"/>
    <property type="match status" value="1"/>
</dbReference>
<dbReference type="Pfam" id="PF00650">
    <property type="entry name" value="CRAL_TRIO"/>
    <property type="match status" value="1"/>
</dbReference>
<sequence length="311" mass="35719">MELLPVWVEGLSPELVKRARDDLGETPEIQAEALLELRKMINDDPDFICPENDTFLIRFLRVKKYNAKKTFKTLRNYYEFKRKDPGLMTDKVKKIIDLGHILVSPLRALDGGLVANFQVGTLDFGKFSLEEYFSAAILCCEQYAEIEANQVCGNHIIVDYKGVSLKKIINMASPSFLTQIVQGLEDCWPHRINSFTIVNEPFYFNLLFNVIWPMFSKKMKERISLVGSNLSILHKKFPKECLPEKLGGFLGQEAHNEFRDKTIANQLEIERLKKYSFHRSQKPVKKLSSCGLEENTNFTQNNSTTVSNVVI</sequence>
<proteinExistence type="evidence at transcript level"/>
<organism evidence="2">
    <name type="scientific">Parasteatoda tepidariorum</name>
    <name type="common">Common house spider</name>
    <name type="synonym">Achaearanea tepidariorum</name>
    <dbReference type="NCBI Taxonomy" id="114398"/>
    <lineage>
        <taxon>Eukaryota</taxon>
        <taxon>Metazoa</taxon>
        <taxon>Ecdysozoa</taxon>
        <taxon>Arthropoda</taxon>
        <taxon>Chelicerata</taxon>
        <taxon>Arachnida</taxon>
        <taxon>Araneae</taxon>
        <taxon>Araneomorphae</taxon>
        <taxon>Entelegynae</taxon>
        <taxon>Araneoidea</taxon>
        <taxon>Theridiidae</taxon>
        <taxon>Parasteatoda</taxon>
    </lineage>
</organism>
<dbReference type="OrthoDB" id="75724at2759"/>
<feature type="domain" description="CRAL-TRIO" evidence="1">
    <location>
        <begin position="91"/>
        <end position="254"/>
    </location>
</feature>
<dbReference type="SMART" id="SM01100">
    <property type="entry name" value="CRAL_TRIO_N"/>
    <property type="match status" value="1"/>
</dbReference>
<name>A0A2L2YIJ9_PARTP</name>